<dbReference type="AlphaFoldDB" id="A0A0A1FJM7"/>
<accession>A0A0A1FJM7</accession>
<dbReference type="HOGENOM" id="CLU_3287865_0_0_4"/>
<sequence length="40" mass="4589">MPQWQQRNNLGIAEWPDDTLPCAAAHSHLGQDYFCTAWCL</sequence>
<dbReference type="Proteomes" id="UP000030302">
    <property type="component" value="Chromosome"/>
</dbReference>
<evidence type="ECO:0000313" key="1">
    <source>
        <dbReference type="EMBL" id="AIY43940.1"/>
    </source>
</evidence>
<dbReference type="KEGG" id="care:LT85_4782"/>
<keyword evidence="2" id="KW-1185">Reference proteome</keyword>
<proteinExistence type="predicted"/>
<protein>
    <submittedName>
        <fullName evidence="1">Uncharacterized protein</fullName>
    </submittedName>
</protein>
<dbReference type="EMBL" id="CP009962">
    <property type="protein sequence ID" value="AIY43940.1"/>
    <property type="molecule type" value="Genomic_DNA"/>
</dbReference>
<gene>
    <name evidence="1" type="ORF">LT85_4782</name>
</gene>
<organism evidence="1 2">
    <name type="scientific">Collimonas arenae</name>
    <dbReference type="NCBI Taxonomy" id="279058"/>
    <lineage>
        <taxon>Bacteria</taxon>
        <taxon>Pseudomonadati</taxon>
        <taxon>Pseudomonadota</taxon>
        <taxon>Betaproteobacteria</taxon>
        <taxon>Burkholderiales</taxon>
        <taxon>Oxalobacteraceae</taxon>
        <taxon>Collimonas</taxon>
    </lineage>
</organism>
<evidence type="ECO:0000313" key="2">
    <source>
        <dbReference type="Proteomes" id="UP000030302"/>
    </source>
</evidence>
<reference evidence="2" key="1">
    <citation type="journal article" date="2014" name="Soil Biol. Biochem.">
        <title>Structure and function of bacterial communities in ageing soils: Insights from the Mendocino ecological staircase.</title>
        <authorList>
            <person name="Uroz S."/>
            <person name="Tech J.J."/>
            <person name="Sawaya N.A."/>
            <person name="Frey-Klett P."/>
            <person name="Leveau J.H.J."/>
        </authorList>
    </citation>
    <scope>NUCLEOTIDE SEQUENCE [LARGE SCALE GENOMIC DNA]</scope>
    <source>
        <strain evidence="2">Cal35</strain>
    </source>
</reference>
<name>A0A0A1FJM7_9BURK</name>